<dbReference type="Proteomes" id="UP000219327">
    <property type="component" value="Unassembled WGS sequence"/>
</dbReference>
<dbReference type="InterPro" id="IPR007078">
    <property type="entry name" value="Haem_export_protD_CcmD"/>
</dbReference>
<accession>A0A2A5WWD4</accession>
<dbReference type="EMBL" id="NTKD01000010">
    <property type="protein sequence ID" value="PDH40598.1"/>
    <property type="molecule type" value="Genomic_DNA"/>
</dbReference>
<evidence type="ECO:0000256" key="3">
    <source>
        <dbReference type="ARBA" id="ARBA00008741"/>
    </source>
</evidence>
<comment type="subcellular location">
    <subcellularLocation>
        <location evidence="2 12">Cell inner membrane</location>
        <topology evidence="2 12">Single-pass membrane protein</topology>
    </subcellularLocation>
</comment>
<reference evidence="13 14" key="1">
    <citation type="submission" date="2017-08" db="EMBL/GenBank/DDBJ databases">
        <title>Fine stratification of microbial communities through a metagenomic profile of the photic zone.</title>
        <authorList>
            <person name="Haro-Moreno J.M."/>
            <person name="Lopez-Perez M."/>
            <person name="De La Torre J."/>
            <person name="Picazo A."/>
            <person name="Camacho A."/>
            <person name="Rodriguez-Valera F."/>
        </authorList>
    </citation>
    <scope>NUCLEOTIDE SEQUENCE [LARGE SCALE GENOMIC DNA]</scope>
    <source>
        <strain evidence="13">MED-G24</strain>
    </source>
</reference>
<organism evidence="13 14">
    <name type="scientific">OM182 bacterium MED-G24</name>
    <dbReference type="NCBI Taxonomy" id="1986255"/>
    <lineage>
        <taxon>Bacteria</taxon>
        <taxon>Pseudomonadati</taxon>
        <taxon>Pseudomonadota</taxon>
        <taxon>Gammaproteobacteria</taxon>
        <taxon>OMG group</taxon>
        <taxon>OM182 clade</taxon>
    </lineage>
</organism>
<dbReference type="Pfam" id="PF04995">
    <property type="entry name" value="CcmD"/>
    <property type="match status" value="1"/>
</dbReference>
<comment type="function">
    <text evidence="1 12">Required for the export of heme to the periplasm for the biogenesis of c-type cytochromes.</text>
</comment>
<evidence type="ECO:0000256" key="4">
    <source>
        <dbReference type="ARBA" id="ARBA00016461"/>
    </source>
</evidence>
<comment type="similarity">
    <text evidence="3 12">Belongs to the CcmD/CycX/HelD family.</text>
</comment>
<evidence type="ECO:0000256" key="2">
    <source>
        <dbReference type="ARBA" id="ARBA00004377"/>
    </source>
</evidence>
<protein>
    <recommendedName>
        <fullName evidence="4 12">Heme exporter protein D</fullName>
    </recommendedName>
</protein>
<feature type="transmembrane region" description="Helical" evidence="12">
    <location>
        <begin position="12"/>
        <end position="30"/>
    </location>
</feature>
<evidence type="ECO:0000256" key="7">
    <source>
        <dbReference type="ARBA" id="ARBA00022519"/>
    </source>
</evidence>
<dbReference type="GO" id="GO:0017004">
    <property type="term" value="P:cytochrome complex assembly"/>
    <property type="evidence" value="ECO:0007669"/>
    <property type="project" value="UniProtKB-KW"/>
</dbReference>
<name>A0A2A5WWD4_9GAMM</name>
<keyword evidence="6 12" id="KW-1003">Cell membrane</keyword>
<dbReference type="NCBIfam" id="TIGR03141">
    <property type="entry name" value="cytochro_ccmD"/>
    <property type="match status" value="1"/>
</dbReference>
<evidence type="ECO:0000256" key="1">
    <source>
        <dbReference type="ARBA" id="ARBA00002442"/>
    </source>
</evidence>
<evidence type="ECO:0000256" key="12">
    <source>
        <dbReference type="RuleBase" id="RU363101"/>
    </source>
</evidence>
<evidence type="ECO:0000256" key="11">
    <source>
        <dbReference type="ARBA" id="ARBA00023136"/>
    </source>
</evidence>
<evidence type="ECO:0000256" key="10">
    <source>
        <dbReference type="ARBA" id="ARBA00022989"/>
    </source>
</evidence>
<keyword evidence="5 12" id="KW-0813">Transport</keyword>
<keyword evidence="7 12" id="KW-0997">Cell inner membrane</keyword>
<dbReference type="GO" id="GO:0005886">
    <property type="term" value="C:plasma membrane"/>
    <property type="evidence" value="ECO:0007669"/>
    <property type="project" value="UniProtKB-SubCell"/>
</dbReference>
<gene>
    <name evidence="13" type="primary">ccmD</name>
    <name evidence="13" type="ORF">CNE99_03290</name>
</gene>
<keyword evidence="8 12" id="KW-0812">Transmembrane</keyword>
<evidence type="ECO:0000256" key="5">
    <source>
        <dbReference type="ARBA" id="ARBA00022448"/>
    </source>
</evidence>
<dbReference type="AlphaFoldDB" id="A0A2A5WWD4"/>
<keyword evidence="11 12" id="KW-0472">Membrane</keyword>
<evidence type="ECO:0000256" key="9">
    <source>
        <dbReference type="ARBA" id="ARBA00022748"/>
    </source>
</evidence>
<proteinExistence type="inferred from homology"/>
<evidence type="ECO:0000256" key="6">
    <source>
        <dbReference type="ARBA" id="ARBA00022475"/>
    </source>
</evidence>
<sequence>MNWFEYGTHAPYVWAVYSIALVVFVANIIFPMRRHGRLLKMLAKDTLDRQRS</sequence>
<keyword evidence="9 12" id="KW-0201">Cytochrome c-type biogenesis</keyword>
<keyword evidence="10 12" id="KW-1133">Transmembrane helix</keyword>
<evidence type="ECO:0000313" key="13">
    <source>
        <dbReference type="EMBL" id="PDH40598.1"/>
    </source>
</evidence>
<dbReference type="GO" id="GO:0015886">
    <property type="term" value="P:heme transport"/>
    <property type="evidence" value="ECO:0007669"/>
    <property type="project" value="InterPro"/>
</dbReference>
<comment type="caution">
    <text evidence="13">The sequence shown here is derived from an EMBL/GenBank/DDBJ whole genome shotgun (WGS) entry which is preliminary data.</text>
</comment>
<evidence type="ECO:0000313" key="14">
    <source>
        <dbReference type="Proteomes" id="UP000219327"/>
    </source>
</evidence>
<evidence type="ECO:0000256" key="8">
    <source>
        <dbReference type="ARBA" id="ARBA00022692"/>
    </source>
</evidence>